<dbReference type="GO" id="GO:0003677">
    <property type="term" value="F:DNA binding"/>
    <property type="evidence" value="ECO:0007669"/>
    <property type="project" value="InterPro"/>
</dbReference>
<dbReference type="Proteomes" id="UP000028926">
    <property type="component" value="Chromosome"/>
</dbReference>
<gene>
    <name evidence="2" type="ORF">ID47_07375</name>
</gene>
<dbReference type="InterPro" id="IPR010982">
    <property type="entry name" value="Lambda_DNA-bd_dom_sf"/>
</dbReference>
<evidence type="ECO:0000259" key="1">
    <source>
        <dbReference type="Pfam" id="PF13744"/>
    </source>
</evidence>
<accession>A0A077ATS1</accession>
<reference evidence="2 3" key="1">
    <citation type="submission" date="2014-07" db="EMBL/GenBank/DDBJ databases">
        <title>Comparative genomic insights into amoeba endosymbionts belonging to the families of Holosporaceae and Candidatus Midichloriaceae within Rickettsiales.</title>
        <authorList>
            <person name="Wang Z."/>
            <person name="Wu M."/>
        </authorList>
    </citation>
    <scope>NUCLEOTIDE SEQUENCE [LARGE SCALE GENOMIC DNA]</scope>
    <source>
        <strain evidence="2">PRA3</strain>
    </source>
</reference>
<sequence length="106" mass="12138">MMDIIKADENIFADLKINEPEEAIAKAALAHKIHKSIILRKLTQIEAAAILNIKQPDVSDLIRGRLHKFSMDRLMHLLNLLDWDIEIVVKKKRAKRKRGITHVIAA</sequence>
<dbReference type="SUPFAM" id="SSF47413">
    <property type="entry name" value="lambda repressor-like DNA-binding domains"/>
    <property type="match status" value="1"/>
</dbReference>
<dbReference type="OrthoDB" id="9795596at2"/>
<dbReference type="AlphaFoldDB" id="A0A077ATS1"/>
<evidence type="ECO:0000313" key="2">
    <source>
        <dbReference type="EMBL" id="AIK96582.1"/>
    </source>
</evidence>
<keyword evidence="3" id="KW-1185">Reference proteome</keyword>
<dbReference type="InterPro" id="IPR039554">
    <property type="entry name" value="HigA2-like_HTH"/>
</dbReference>
<dbReference type="RefSeq" id="WP_038465125.1">
    <property type="nucleotide sequence ID" value="NZ_CP008941.1"/>
</dbReference>
<dbReference type="KEGG" id="paca:ID47_07375"/>
<dbReference type="Gene3D" id="1.10.260.40">
    <property type="entry name" value="lambda repressor-like DNA-binding domains"/>
    <property type="match status" value="1"/>
</dbReference>
<proteinExistence type="predicted"/>
<name>A0A077ATS1_9PROT</name>
<dbReference type="Pfam" id="PF13744">
    <property type="entry name" value="HTH_37"/>
    <property type="match status" value="1"/>
</dbReference>
<dbReference type="EMBL" id="CP008941">
    <property type="protein sequence ID" value="AIK96582.1"/>
    <property type="molecule type" value="Genomic_DNA"/>
</dbReference>
<protein>
    <recommendedName>
        <fullName evidence="1">HigA2-like helix-turn-helix domain-containing protein</fullName>
    </recommendedName>
</protein>
<evidence type="ECO:0000313" key="3">
    <source>
        <dbReference type="Proteomes" id="UP000028926"/>
    </source>
</evidence>
<organism evidence="2 3">
    <name type="scientific">Candidatus Odyssella acanthamoebae</name>
    <dbReference type="NCBI Taxonomy" id="91604"/>
    <lineage>
        <taxon>Bacteria</taxon>
        <taxon>Pseudomonadati</taxon>
        <taxon>Pseudomonadota</taxon>
        <taxon>Alphaproteobacteria</taxon>
        <taxon>Holosporales</taxon>
        <taxon>Candidatus Paracaedibacteraceae</taxon>
        <taxon>Candidatus Odyssella</taxon>
    </lineage>
</organism>
<feature type="domain" description="HigA2-like helix-turn-helix" evidence="1">
    <location>
        <begin position="11"/>
        <end position="90"/>
    </location>
</feature>
<dbReference type="eggNOG" id="COG5606">
    <property type="taxonomic scope" value="Bacteria"/>
</dbReference>
<dbReference type="HOGENOM" id="CLU_163934_0_0_5"/>